<sequence>AGFWWGAHRASRFDGPNQGLPFHVDLTKTFITASEDVVFQPYIGTNSRDILSTISDVNKRSWVTLAMFEADPDGPQAYLNEVLALGTGRVLNEEVYYEYWILQ</sequence>
<protein>
    <submittedName>
        <fullName evidence="1">Uncharacterized protein</fullName>
    </submittedName>
</protein>
<dbReference type="AlphaFoldDB" id="A0A699WYS1"/>
<dbReference type="EMBL" id="BKCJ011784653">
    <property type="protein sequence ID" value="GFD52637.1"/>
    <property type="molecule type" value="Genomic_DNA"/>
</dbReference>
<organism evidence="1">
    <name type="scientific">Tanacetum cinerariifolium</name>
    <name type="common">Dalmatian daisy</name>
    <name type="synonym">Chrysanthemum cinerariifolium</name>
    <dbReference type="NCBI Taxonomy" id="118510"/>
    <lineage>
        <taxon>Eukaryota</taxon>
        <taxon>Viridiplantae</taxon>
        <taxon>Streptophyta</taxon>
        <taxon>Embryophyta</taxon>
        <taxon>Tracheophyta</taxon>
        <taxon>Spermatophyta</taxon>
        <taxon>Magnoliopsida</taxon>
        <taxon>eudicotyledons</taxon>
        <taxon>Gunneridae</taxon>
        <taxon>Pentapetalae</taxon>
        <taxon>asterids</taxon>
        <taxon>campanulids</taxon>
        <taxon>Asterales</taxon>
        <taxon>Asteraceae</taxon>
        <taxon>Asteroideae</taxon>
        <taxon>Anthemideae</taxon>
        <taxon>Anthemidinae</taxon>
        <taxon>Tanacetum</taxon>
    </lineage>
</organism>
<proteinExistence type="predicted"/>
<reference evidence="1" key="1">
    <citation type="journal article" date="2019" name="Sci. Rep.">
        <title>Draft genome of Tanacetum cinerariifolium, the natural source of mosquito coil.</title>
        <authorList>
            <person name="Yamashiro T."/>
            <person name="Shiraishi A."/>
            <person name="Satake H."/>
            <person name="Nakayama K."/>
        </authorList>
    </citation>
    <scope>NUCLEOTIDE SEQUENCE</scope>
</reference>
<feature type="non-terminal residue" evidence="1">
    <location>
        <position position="1"/>
    </location>
</feature>
<name>A0A699WYS1_TANCI</name>
<comment type="caution">
    <text evidence="1">The sequence shown here is derived from an EMBL/GenBank/DDBJ whole genome shotgun (WGS) entry which is preliminary data.</text>
</comment>
<accession>A0A699WYS1</accession>
<gene>
    <name evidence="1" type="ORF">Tci_924606</name>
</gene>
<evidence type="ECO:0000313" key="1">
    <source>
        <dbReference type="EMBL" id="GFD52637.1"/>
    </source>
</evidence>